<proteinExistence type="predicted"/>
<dbReference type="OrthoDB" id="2974016at2"/>
<accession>A0A1C7EE89</accession>
<reference evidence="1" key="1">
    <citation type="submission" date="2016-10" db="EMBL/GenBank/DDBJ databases">
        <authorList>
            <person name="See-Too W.S."/>
        </authorList>
    </citation>
    <scope>NUCLEOTIDE SEQUENCE</scope>
    <source>
        <strain evidence="1">DSM 22276</strain>
    </source>
</reference>
<evidence type="ECO:0000313" key="2">
    <source>
        <dbReference type="Proteomes" id="UP000092495"/>
    </source>
</evidence>
<organism evidence="1 2">
    <name type="scientific">Planococcus donghaensis</name>
    <dbReference type="NCBI Taxonomy" id="414778"/>
    <lineage>
        <taxon>Bacteria</taxon>
        <taxon>Bacillati</taxon>
        <taxon>Bacillota</taxon>
        <taxon>Bacilli</taxon>
        <taxon>Bacillales</taxon>
        <taxon>Caryophanaceae</taxon>
        <taxon>Planococcus</taxon>
    </lineage>
</organism>
<protein>
    <submittedName>
        <fullName evidence="1">Uncharacterized protein</fullName>
    </submittedName>
</protein>
<dbReference type="EMBL" id="CP016543">
    <property type="protein sequence ID" value="ANU21996.1"/>
    <property type="molecule type" value="Genomic_DNA"/>
</dbReference>
<dbReference type="Proteomes" id="UP000092495">
    <property type="component" value="Chromosome"/>
</dbReference>
<dbReference type="RefSeq" id="WP_065525128.1">
    <property type="nucleotide sequence ID" value="NZ_CP016543.2"/>
</dbReference>
<evidence type="ECO:0000313" key="1">
    <source>
        <dbReference type="EMBL" id="ANU21996.1"/>
    </source>
</evidence>
<dbReference type="KEGG" id="pdg:BCM40_00985"/>
<sequence length="71" mass="8144">MSITNHAIQRFQERVTEESESFIRSYICSAVKASTLLYRINGIEKWEFEGIVFIIDSKSGNTPVVRTVYLA</sequence>
<keyword evidence="2" id="KW-1185">Reference proteome</keyword>
<name>A0A1C7EE89_9BACL</name>
<gene>
    <name evidence="1" type="ORF">BCM40_00985</name>
</gene>
<dbReference type="AlphaFoldDB" id="A0A1C7EE89"/>